<keyword evidence="4" id="KW-0804">Transcription</keyword>
<dbReference type="SUPFAM" id="SSF55455">
    <property type="entry name" value="SRF-like"/>
    <property type="match status" value="1"/>
</dbReference>
<dbReference type="EMBL" id="JAEACU010000006">
    <property type="protein sequence ID" value="KAH7525243.1"/>
    <property type="molecule type" value="Genomic_DNA"/>
</dbReference>
<comment type="caution">
    <text evidence="8">The sequence shown here is derived from an EMBL/GenBank/DDBJ whole genome shotgun (WGS) entry which is preliminary data.</text>
</comment>
<dbReference type="PANTHER" id="PTHR11945:SF387">
    <property type="entry name" value="AGAMOUS-LIKE MADS-BOX PROTEIN AGL80"/>
    <property type="match status" value="1"/>
</dbReference>
<organism evidence="8 9">
    <name type="scientific">Ziziphus jujuba var. spinosa</name>
    <dbReference type="NCBI Taxonomy" id="714518"/>
    <lineage>
        <taxon>Eukaryota</taxon>
        <taxon>Viridiplantae</taxon>
        <taxon>Streptophyta</taxon>
        <taxon>Embryophyta</taxon>
        <taxon>Tracheophyta</taxon>
        <taxon>Spermatophyta</taxon>
        <taxon>Magnoliopsida</taxon>
        <taxon>eudicotyledons</taxon>
        <taxon>Gunneridae</taxon>
        <taxon>Pentapetalae</taxon>
        <taxon>rosids</taxon>
        <taxon>fabids</taxon>
        <taxon>Rosales</taxon>
        <taxon>Rhamnaceae</taxon>
        <taxon>Paliureae</taxon>
        <taxon>Ziziphus</taxon>
    </lineage>
</organism>
<name>A0A978VBF8_ZIZJJ</name>
<evidence type="ECO:0000256" key="1">
    <source>
        <dbReference type="ARBA" id="ARBA00004123"/>
    </source>
</evidence>
<dbReference type="PANTHER" id="PTHR11945">
    <property type="entry name" value="MADS BOX PROTEIN"/>
    <property type="match status" value="1"/>
</dbReference>
<evidence type="ECO:0000256" key="3">
    <source>
        <dbReference type="ARBA" id="ARBA00023125"/>
    </source>
</evidence>
<dbReference type="GO" id="GO:0005634">
    <property type="term" value="C:nucleus"/>
    <property type="evidence" value="ECO:0007669"/>
    <property type="project" value="UniProtKB-SubCell"/>
</dbReference>
<keyword evidence="6" id="KW-0175">Coiled coil</keyword>
<dbReference type="GO" id="GO:0046983">
    <property type="term" value="F:protein dimerization activity"/>
    <property type="evidence" value="ECO:0007669"/>
    <property type="project" value="InterPro"/>
</dbReference>
<keyword evidence="5" id="KW-0539">Nucleus</keyword>
<evidence type="ECO:0000256" key="6">
    <source>
        <dbReference type="SAM" id="Coils"/>
    </source>
</evidence>
<dbReference type="AlphaFoldDB" id="A0A978VBF8"/>
<dbReference type="CDD" id="cd00266">
    <property type="entry name" value="MADS_SRF_like"/>
    <property type="match status" value="1"/>
</dbReference>
<evidence type="ECO:0000256" key="2">
    <source>
        <dbReference type="ARBA" id="ARBA00023015"/>
    </source>
</evidence>
<evidence type="ECO:0000313" key="8">
    <source>
        <dbReference type="EMBL" id="KAH7525243.1"/>
    </source>
</evidence>
<proteinExistence type="predicted"/>
<evidence type="ECO:0000256" key="4">
    <source>
        <dbReference type="ARBA" id="ARBA00023163"/>
    </source>
</evidence>
<dbReference type="PRINTS" id="PR00404">
    <property type="entry name" value="MADSDOMAIN"/>
</dbReference>
<protein>
    <recommendedName>
        <fullName evidence="7">MADS-box domain-containing protein</fullName>
    </recommendedName>
</protein>
<feature type="coiled-coil region" evidence="6">
    <location>
        <begin position="87"/>
        <end position="114"/>
    </location>
</feature>
<keyword evidence="3" id="KW-0238">DNA-binding</keyword>
<dbReference type="GO" id="GO:0000978">
    <property type="term" value="F:RNA polymerase II cis-regulatory region sequence-specific DNA binding"/>
    <property type="evidence" value="ECO:0007669"/>
    <property type="project" value="TreeGrafter"/>
</dbReference>
<comment type="subcellular location">
    <subcellularLocation>
        <location evidence="1">Nucleus</location>
    </subcellularLocation>
</comment>
<dbReference type="GO" id="GO:0045944">
    <property type="term" value="P:positive regulation of transcription by RNA polymerase II"/>
    <property type="evidence" value="ECO:0007669"/>
    <property type="project" value="InterPro"/>
</dbReference>
<dbReference type="Proteomes" id="UP000813462">
    <property type="component" value="Unassembled WGS sequence"/>
</dbReference>
<dbReference type="InterPro" id="IPR002100">
    <property type="entry name" value="TF_MADSbox"/>
</dbReference>
<dbReference type="FunFam" id="3.40.1810.10:FF:000018">
    <property type="entry name" value="agamous-like MADS-box protein AGL80"/>
    <property type="match status" value="1"/>
</dbReference>
<dbReference type="OrthoDB" id="1692623at2759"/>
<dbReference type="InterPro" id="IPR036879">
    <property type="entry name" value="TF_MADSbox_sf"/>
</dbReference>
<dbReference type="SMART" id="SM00432">
    <property type="entry name" value="MADS"/>
    <property type="match status" value="1"/>
</dbReference>
<sequence>MTRKKVKLAYIKNDVARKATFKKRKKGLMKKLSELSILCGIETCTIICSPYEKKPEVWPSTMGVHKTLARFRKMPESDQSKNMMSQESYLRKNIEKMEEQLKKQHKENHEKEIEQMMYQSLAGDKLIKAMTNVELNELGKLVEKNIMEIGEKIESLKKIMRTPPPPPPTPQRLRTKLQILRARQHVN</sequence>
<feature type="domain" description="MADS-box" evidence="7">
    <location>
        <begin position="1"/>
        <end position="49"/>
    </location>
</feature>
<keyword evidence="2" id="KW-0805">Transcription regulation</keyword>
<dbReference type="Pfam" id="PF00319">
    <property type="entry name" value="SRF-TF"/>
    <property type="match status" value="1"/>
</dbReference>
<dbReference type="PROSITE" id="PS50066">
    <property type="entry name" value="MADS_BOX_2"/>
    <property type="match status" value="1"/>
</dbReference>
<dbReference type="GO" id="GO:0000981">
    <property type="term" value="F:DNA-binding transcription factor activity, RNA polymerase II-specific"/>
    <property type="evidence" value="ECO:0007669"/>
    <property type="project" value="InterPro"/>
</dbReference>
<dbReference type="InterPro" id="IPR033897">
    <property type="entry name" value="SRF-like_MADS-box"/>
</dbReference>
<evidence type="ECO:0000256" key="5">
    <source>
        <dbReference type="ARBA" id="ARBA00023242"/>
    </source>
</evidence>
<gene>
    <name evidence="8" type="ORF">FEM48_Zijuj06G0204400</name>
</gene>
<accession>A0A978VBF8</accession>
<reference evidence="8" key="1">
    <citation type="journal article" date="2021" name="Front. Plant Sci.">
        <title>Chromosome-Scale Genome Assembly for Chinese Sour Jujube and Insights Into Its Genome Evolution and Domestication Signature.</title>
        <authorList>
            <person name="Shen L.-Y."/>
            <person name="Luo H."/>
            <person name="Wang X.-L."/>
            <person name="Wang X.-M."/>
            <person name="Qiu X.-J."/>
            <person name="Liu H."/>
            <person name="Zhou S.-S."/>
            <person name="Jia K.-H."/>
            <person name="Nie S."/>
            <person name="Bao Y.-T."/>
            <person name="Zhang R.-G."/>
            <person name="Yun Q.-Z."/>
            <person name="Chai Y.-H."/>
            <person name="Lu J.-Y."/>
            <person name="Li Y."/>
            <person name="Zhao S.-W."/>
            <person name="Mao J.-F."/>
            <person name="Jia S.-G."/>
            <person name="Mao Y.-M."/>
        </authorList>
    </citation>
    <scope>NUCLEOTIDE SEQUENCE</scope>
    <source>
        <strain evidence="8">AT0</strain>
        <tissue evidence="8">Leaf</tissue>
    </source>
</reference>
<evidence type="ECO:0000313" key="9">
    <source>
        <dbReference type="Proteomes" id="UP000813462"/>
    </source>
</evidence>
<dbReference type="Gene3D" id="3.40.1810.10">
    <property type="entry name" value="Transcription factor, MADS-box"/>
    <property type="match status" value="1"/>
</dbReference>
<evidence type="ECO:0000259" key="7">
    <source>
        <dbReference type="PROSITE" id="PS50066"/>
    </source>
</evidence>